<dbReference type="AlphaFoldDB" id="A0A090W141"/>
<gene>
    <name evidence="1" type="ORF">JCM19300_4198</name>
</gene>
<evidence type="ECO:0000313" key="2">
    <source>
        <dbReference type="Proteomes" id="UP000029644"/>
    </source>
</evidence>
<comment type="caution">
    <text evidence="1">The sequence shown here is derived from an EMBL/GenBank/DDBJ whole genome shotgun (WGS) entry which is preliminary data.</text>
</comment>
<organism evidence="1 2">
    <name type="scientific">Algibacter lectus</name>
    <dbReference type="NCBI Taxonomy" id="221126"/>
    <lineage>
        <taxon>Bacteria</taxon>
        <taxon>Pseudomonadati</taxon>
        <taxon>Bacteroidota</taxon>
        <taxon>Flavobacteriia</taxon>
        <taxon>Flavobacteriales</taxon>
        <taxon>Flavobacteriaceae</taxon>
        <taxon>Algibacter</taxon>
    </lineage>
</organism>
<protein>
    <submittedName>
        <fullName evidence="1">Uncharacterized protein</fullName>
    </submittedName>
</protein>
<name>A0A090W141_9FLAO</name>
<proteinExistence type="predicted"/>
<evidence type="ECO:0000313" key="1">
    <source>
        <dbReference type="EMBL" id="GAL61252.1"/>
    </source>
</evidence>
<reference evidence="1 2" key="1">
    <citation type="journal article" date="2014" name="Genome Announc.">
        <title>Draft Genome Sequences of Marine Flavobacterium Algibacter lectus Strains SS8 and NR4.</title>
        <authorList>
            <person name="Takatani N."/>
            <person name="Nakanishi M."/>
            <person name="Meirelles P."/>
            <person name="Mino S."/>
            <person name="Suda W."/>
            <person name="Oshima K."/>
            <person name="Hattori M."/>
            <person name="Ohkuma M."/>
            <person name="Hosokawa M."/>
            <person name="Miyashita K."/>
            <person name="Thompson F.L."/>
            <person name="Niwa A."/>
            <person name="Sawabe T."/>
            <person name="Sawabe T."/>
        </authorList>
    </citation>
    <scope>NUCLEOTIDE SEQUENCE [LARGE SCALE GENOMIC DNA]</scope>
    <source>
        <strain evidence="1 2">JCM 19300</strain>
    </source>
</reference>
<sequence length="120" mass="14018">MEDMKKGPVVPIIIERLDFFSAEKVKTLAITFNKSLDIFKEFEKVLPFNTDCIVFKENGKISFKVIGIYNTGLIEELYSLEDHILNNDEEQIIQLYESNYKDIRSWVGNINSNMYDVKNI</sequence>
<accession>A0A090W141</accession>
<dbReference type="Proteomes" id="UP000029644">
    <property type="component" value="Unassembled WGS sequence"/>
</dbReference>
<dbReference type="EMBL" id="BBNQ01000002">
    <property type="protein sequence ID" value="GAL61252.1"/>
    <property type="molecule type" value="Genomic_DNA"/>
</dbReference>